<dbReference type="Gene3D" id="3.90.550.20">
    <property type="match status" value="1"/>
</dbReference>
<reference evidence="2" key="1">
    <citation type="journal article" date="2020" name="Nature">
        <title>Giant virus diversity and host interactions through global metagenomics.</title>
        <authorList>
            <person name="Schulz F."/>
            <person name="Roux S."/>
            <person name="Paez-Espino D."/>
            <person name="Jungbluth S."/>
            <person name="Walsh D.A."/>
            <person name="Denef V.J."/>
            <person name="McMahon K.D."/>
            <person name="Konstantinidis K.T."/>
            <person name="Eloe-Fadrosh E.A."/>
            <person name="Kyrpides N.C."/>
            <person name="Woyke T."/>
        </authorList>
    </citation>
    <scope>NUCLEOTIDE SEQUENCE</scope>
    <source>
        <strain evidence="2">GVMAG-S-1101171-110</strain>
    </source>
</reference>
<accession>A0A6C0K3X5</accession>
<dbReference type="InterPro" id="IPR007577">
    <property type="entry name" value="GlycoTrfase_DXD_sugar-bd_CS"/>
</dbReference>
<evidence type="ECO:0000256" key="1">
    <source>
        <dbReference type="ARBA" id="ARBA00022679"/>
    </source>
</evidence>
<keyword evidence="1" id="KW-0808">Transferase</keyword>
<dbReference type="AlphaFoldDB" id="A0A6C0K3X5"/>
<evidence type="ECO:0008006" key="3">
    <source>
        <dbReference type="Google" id="ProtNLM"/>
    </source>
</evidence>
<dbReference type="PANTHER" id="PTHR32385">
    <property type="entry name" value="MANNOSYL PHOSPHORYLINOSITOL CERAMIDE SYNTHASE"/>
    <property type="match status" value="1"/>
</dbReference>
<name>A0A6C0K3X5_9ZZZZ</name>
<dbReference type="GO" id="GO:0000030">
    <property type="term" value="F:mannosyltransferase activity"/>
    <property type="evidence" value="ECO:0007669"/>
    <property type="project" value="TreeGrafter"/>
</dbReference>
<dbReference type="InterPro" id="IPR029044">
    <property type="entry name" value="Nucleotide-diphossugar_trans"/>
</dbReference>
<sequence length="220" mass="25666">MIPKIIHQTYKQEDNLPLVYKECQTIIRSLHADWTYMFWTDEKMYAEVKESFPDLYEVFMKLPRKIMQIDVFRYCLMWKYGGLYADLDYKMRKAFDILDAELVLPMSRMPTAKQAIRFGNCIFASRPGHPFWKFVLDDIIQNPAHLEIVTDSDVMDSENGTGPGFVTRMYLTCPPEISQSITTPGRYTFHPPSSYGDKELGKNDSYGVHLCESVWTKGRL</sequence>
<proteinExistence type="predicted"/>
<dbReference type="Pfam" id="PF04488">
    <property type="entry name" value="Gly_transf_sug"/>
    <property type="match status" value="1"/>
</dbReference>
<organism evidence="2">
    <name type="scientific">viral metagenome</name>
    <dbReference type="NCBI Taxonomy" id="1070528"/>
    <lineage>
        <taxon>unclassified sequences</taxon>
        <taxon>metagenomes</taxon>
        <taxon>organismal metagenomes</taxon>
    </lineage>
</organism>
<dbReference type="InterPro" id="IPR051706">
    <property type="entry name" value="Glycosyltransferase_domain"/>
</dbReference>
<protein>
    <recommendedName>
        <fullName evidence="3">Glycosyltransferase</fullName>
    </recommendedName>
</protein>
<dbReference type="GO" id="GO:0051999">
    <property type="term" value="P:mannosyl-inositol phosphorylceramide biosynthetic process"/>
    <property type="evidence" value="ECO:0007669"/>
    <property type="project" value="TreeGrafter"/>
</dbReference>
<evidence type="ECO:0000313" key="2">
    <source>
        <dbReference type="EMBL" id="QHU12429.1"/>
    </source>
</evidence>
<dbReference type="PANTHER" id="PTHR32385:SF23">
    <property type="entry name" value="NUCLEOTIDE-DIPHOSPHO-SUGAR TRANSFERASE"/>
    <property type="match status" value="1"/>
</dbReference>
<dbReference type="SUPFAM" id="SSF53448">
    <property type="entry name" value="Nucleotide-diphospho-sugar transferases"/>
    <property type="match status" value="1"/>
</dbReference>
<dbReference type="GO" id="GO:0016020">
    <property type="term" value="C:membrane"/>
    <property type="evidence" value="ECO:0007669"/>
    <property type="project" value="GOC"/>
</dbReference>
<dbReference type="EMBL" id="MN740799">
    <property type="protein sequence ID" value="QHU12429.1"/>
    <property type="molecule type" value="Genomic_DNA"/>
</dbReference>